<evidence type="ECO:0000259" key="7">
    <source>
        <dbReference type="PROSITE" id="PS51698"/>
    </source>
</evidence>
<dbReference type="GO" id="GO:0006515">
    <property type="term" value="P:protein quality control for misfolded or incompletely synthesized proteins"/>
    <property type="evidence" value="ECO:0007669"/>
    <property type="project" value="TreeGrafter"/>
</dbReference>
<dbReference type="PANTHER" id="PTHR46803">
    <property type="entry name" value="E3 UBIQUITIN-PROTEIN LIGASE CHIP"/>
    <property type="match status" value="1"/>
</dbReference>
<dbReference type="SMART" id="SM00504">
    <property type="entry name" value="Ubox"/>
    <property type="match status" value="1"/>
</dbReference>
<dbReference type="GO" id="GO:0071218">
    <property type="term" value="P:cellular response to misfolded protein"/>
    <property type="evidence" value="ECO:0007669"/>
    <property type="project" value="TreeGrafter"/>
</dbReference>
<evidence type="ECO:0000256" key="4">
    <source>
        <dbReference type="ARBA" id="ARBA00022786"/>
    </source>
</evidence>
<dbReference type="GO" id="GO:0003755">
    <property type="term" value="F:peptidyl-prolyl cis-trans isomerase activity"/>
    <property type="evidence" value="ECO:0007669"/>
    <property type="project" value="UniProtKB-KW"/>
</dbReference>
<dbReference type="InterPro" id="IPR013083">
    <property type="entry name" value="Znf_RING/FYVE/PHD"/>
</dbReference>
<dbReference type="SMART" id="SM00028">
    <property type="entry name" value="TPR"/>
    <property type="match status" value="3"/>
</dbReference>
<name>A0A8H3FGM0_9LECA</name>
<dbReference type="Gene3D" id="1.25.40.10">
    <property type="entry name" value="Tetratricopeptide repeat domain"/>
    <property type="match status" value="1"/>
</dbReference>
<keyword evidence="6" id="KW-0802">TPR repeat</keyword>
<dbReference type="InterPro" id="IPR019734">
    <property type="entry name" value="TPR_rpt"/>
</dbReference>
<gene>
    <name evidence="8" type="ORF">GOMPHAMPRED_003736</name>
</gene>
<evidence type="ECO:0000256" key="5">
    <source>
        <dbReference type="ARBA" id="ARBA00023110"/>
    </source>
</evidence>
<comment type="caution">
    <text evidence="8">The sequence shown here is derived from an EMBL/GenBank/DDBJ whole genome shotgun (WGS) entry which is preliminary data.</text>
</comment>
<dbReference type="GO" id="GO:0051087">
    <property type="term" value="F:protein-folding chaperone binding"/>
    <property type="evidence" value="ECO:0007669"/>
    <property type="project" value="TreeGrafter"/>
</dbReference>
<organism evidence="8 9">
    <name type="scientific">Gomphillus americanus</name>
    <dbReference type="NCBI Taxonomy" id="1940652"/>
    <lineage>
        <taxon>Eukaryota</taxon>
        <taxon>Fungi</taxon>
        <taxon>Dikarya</taxon>
        <taxon>Ascomycota</taxon>
        <taxon>Pezizomycotina</taxon>
        <taxon>Lecanoromycetes</taxon>
        <taxon>OSLEUM clade</taxon>
        <taxon>Ostropomycetidae</taxon>
        <taxon>Ostropales</taxon>
        <taxon>Graphidaceae</taxon>
        <taxon>Gomphilloideae</taxon>
        <taxon>Gomphillus</taxon>
    </lineage>
</organism>
<evidence type="ECO:0000313" key="9">
    <source>
        <dbReference type="Proteomes" id="UP000664169"/>
    </source>
</evidence>
<dbReference type="InterPro" id="IPR003613">
    <property type="entry name" value="Ubox_domain"/>
</dbReference>
<keyword evidence="4" id="KW-0833">Ubl conjugation pathway</keyword>
<dbReference type="SUPFAM" id="SSF57850">
    <property type="entry name" value="RING/U-box"/>
    <property type="match status" value="1"/>
</dbReference>
<sequence>MATLFKTEGNKAFEAGNYEDAVSWYTRGISKDPTFVNLYTNRAMARFKLEAWEDCLNDCLQAIELKPQNFKAYFYLAQAQLNLKHPNEALSSASTAYEIGVSTADASTAKACELVLNAKRAKWETAERARLRQRNEMLRELEDAIEKAGFDQSHQTVNPFEIHEIEEATKQKVQELYSLFALADPANMQRRQVPDYMVDQISFAFMHDPVITKSGQSYERTTIEAHLKVSQTDPLTREPLSRAELRPNLALKQACTEFLESNGWAVDW</sequence>
<keyword evidence="9" id="KW-1185">Reference proteome</keyword>
<proteinExistence type="predicted"/>
<evidence type="ECO:0000256" key="1">
    <source>
        <dbReference type="ARBA" id="ARBA00000900"/>
    </source>
</evidence>
<dbReference type="PROSITE" id="PS50005">
    <property type="entry name" value="TPR"/>
    <property type="match status" value="1"/>
</dbReference>
<feature type="domain" description="U-box" evidence="7">
    <location>
        <begin position="192"/>
        <end position="265"/>
    </location>
</feature>
<dbReference type="Gene3D" id="3.30.40.10">
    <property type="entry name" value="Zinc/RING finger domain, C3HC4 (zinc finger)"/>
    <property type="match status" value="1"/>
</dbReference>
<keyword evidence="3" id="KW-0677">Repeat</keyword>
<keyword evidence="2" id="KW-0808">Transferase</keyword>
<dbReference type="Pfam" id="PF13431">
    <property type="entry name" value="TPR_17"/>
    <property type="match status" value="1"/>
</dbReference>
<evidence type="ECO:0000256" key="6">
    <source>
        <dbReference type="PROSITE-ProRule" id="PRU00339"/>
    </source>
</evidence>
<keyword evidence="5" id="KW-0697">Rotamase</keyword>
<dbReference type="GO" id="GO:0045862">
    <property type="term" value="P:positive regulation of proteolysis"/>
    <property type="evidence" value="ECO:0007669"/>
    <property type="project" value="TreeGrafter"/>
</dbReference>
<reference evidence="8" key="1">
    <citation type="submission" date="2021-03" db="EMBL/GenBank/DDBJ databases">
        <authorList>
            <person name="Tagirdzhanova G."/>
        </authorList>
    </citation>
    <scope>NUCLEOTIDE SEQUENCE</scope>
</reference>
<dbReference type="PANTHER" id="PTHR46803:SF2">
    <property type="entry name" value="E3 UBIQUITIN-PROTEIN LIGASE CHIP"/>
    <property type="match status" value="1"/>
</dbReference>
<dbReference type="EMBL" id="CAJPDQ010000022">
    <property type="protein sequence ID" value="CAF9924852.1"/>
    <property type="molecule type" value="Genomic_DNA"/>
</dbReference>
<keyword evidence="5" id="KW-0413">Isomerase</keyword>
<dbReference type="InterPro" id="IPR011990">
    <property type="entry name" value="TPR-like_helical_dom_sf"/>
</dbReference>
<feature type="repeat" description="TPR" evidence="6">
    <location>
        <begin position="2"/>
        <end position="35"/>
    </location>
</feature>
<protein>
    <recommendedName>
        <fullName evidence="7">U-box domain-containing protein</fullName>
    </recommendedName>
</protein>
<evidence type="ECO:0000313" key="8">
    <source>
        <dbReference type="EMBL" id="CAF9924852.1"/>
    </source>
</evidence>
<dbReference type="Proteomes" id="UP000664169">
    <property type="component" value="Unassembled WGS sequence"/>
</dbReference>
<dbReference type="GO" id="GO:0043161">
    <property type="term" value="P:proteasome-mediated ubiquitin-dependent protein catabolic process"/>
    <property type="evidence" value="ECO:0007669"/>
    <property type="project" value="TreeGrafter"/>
</dbReference>
<dbReference type="GO" id="GO:0005737">
    <property type="term" value="C:cytoplasm"/>
    <property type="evidence" value="ECO:0007669"/>
    <property type="project" value="TreeGrafter"/>
</dbReference>
<dbReference type="AlphaFoldDB" id="A0A8H3FGM0"/>
<accession>A0A8H3FGM0</accession>
<dbReference type="GO" id="GO:0000209">
    <property type="term" value="P:protein polyubiquitination"/>
    <property type="evidence" value="ECO:0007669"/>
    <property type="project" value="TreeGrafter"/>
</dbReference>
<dbReference type="Pfam" id="PF04564">
    <property type="entry name" value="U-box"/>
    <property type="match status" value="1"/>
</dbReference>
<dbReference type="PROSITE" id="PS51698">
    <property type="entry name" value="U_BOX"/>
    <property type="match status" value="1"/>
</dbReference>
<evidence type="ECO:0000256" key="2">
    <source>
        <dbReference type="ARBA" id="ARBA00022679"/>
    </source>
</evidence>
<dbReference type="OrthoDB" id="629492at2759"/>
<dbReference type="GO" id="GO:0061630">
    <property type="term" value="F:ubiquitin protein ligase activity"/>
    <property type="evidence" value="ECO:0007669"/>
    <property type="project" value="UniProtKB-EC"/>
</dbReference>
<comment type="catalytic activity">
    <reaction evidence="1">
        <text>S-ubiquitinyl-[E2 ubiquitin-conjugating enzyme]-L-cysteine + [acceptor protein]-L-lysine = [E2 ubiquitin-conjugating enzyme]-L-cysteine + N(6)-ubiquitinyl-[acceptor protein]-L-lysine.</text>
        <dbReference type="EC" id="2.3.2.27"/>
    </reaction>
</comment>
<dbReference type="SUPFAM" id="SSF48452">
    <property type="entry name" value="TPR-like"/>
    <property type="match status" value="1"/>
</dbReference>
<evidence type="ECO:0000256" key="3">
    <source>
        <dbReference type="ARBA" id="ARBA00022737"/>
    </source>
</evidence>